<organism evidence="1">
    <name type="scientific">Candidatus Iainarchaeum sp</name>
    <dbReference type="NCBI Taxonomy" id="3101447"/>
    <lineage>
        <taxon>Archaea</taxon>
        <taxon>Candidatus Iainarchaeota</taxon>
        <taxon>Candidatus Iainarchaeia</taxon>
        <taxon>Candidatus Iainarchaeales</taxon>
        <taxon>Candidatus Iainarchaeaceae</taxon>
        <taxon>Candidatus Iainarchaeum</taxon>
    </lineage>
</organism>
<sequence length="87" mass="10419">MRKRQNPKGIGQRGHMFGLAPREKRKAVQLSIILGKLRQLRRVNNAQLVIVRKYIQQFKLRMKRTPTRRELIRQFAFLEGKLPNIKR</sequence>
<protein>
    <submittedName>
        <fullName evidence="1">Uncharacterized protein</fullName>
    </submittedName>
</protein>
<accession>A0A7T9I1B0</accession>
<dbReference type="AlphaFoldDB" id="A0A7T9I1B0"/>
<reference evidence="1" key="1">
    <citation type="submission" date="2020-11" db="EMBL/GenBank/DDBJ databases">
        <title>Connecting structure to function with the recovery of over 1000 high-quality activated sludge metagenome-assembled genomes encoding full-length rRNA genes using long-read sequencing.</title>
        <authorList>
            <person name="Singleton C.M."/>
            <person name="Petriglieri F."/>
            <person name="Kristensen J.M."/>
            <person name="Kirkegaard R.H."/>
            <person name="Michaelsen T.Y."/>
            <person name="Andersen M.H."/>
            <person name="Karst S.M."/>
            <person name="Dueholm M.S."/>
            <person name="Nielsen P.H."/>
            <person name="Albertsen M."/>
        </authorList>
    </citation>
    <scope>NUCLEOTIDE SEQUENCE</scope>
    <source>
        <strain evidence="1">Fred_18-Q3-R57-64_BAT3C.431</strain>
    </source>
</reference>
<evidence type="ECO:0000313" key="1">
    <source>
        <dbReference type="EMBL" id="QQR92839.1"/>
    </source>
</evidence>
<proteinExistence type="predicted"/>
<gene>
    <name evidence="1" type="ORF">IPJ89_01175</name>
</gene>
<dbReference type="EMBL" id="CP064981">
    <property type="protein sequence ID" value="QQR92839.1"/>
    <property type="molecule type" value="Genomic_DNA"/>
</dbReference>
<dbReference type="Proteomes" id="UP000596004">
    <property type="component" value="Chromosome"/>
</dbReference>
<name>A0A7T9I1B0_9ARCH</name>